<evidence type="ECO:0000313" key="3">
    <source>
        <dbReference type="EMBL" id="CAR27099.1"/>
    </source>
</evidence>
<evidence type="ECO:0000313" key="4">
    <source>
        <dbReference type="Proteomes" id="UP000008536"/>
    </source>
</evidence>
<dbReference type="GO" id="GO:0051321">
    <property type="term" value="P:meiotic cell cycle"/>
    <property type="evidence" value="ECO:0007669"/>
    <property type="project" value="UniProtKB-KW"/>
</dbReference>
<dbReference type="PANTHER" id="PTHR40375">
    <property type="entry name" value="SPORULATION-SPECIFIC PROTEIN 22"/>
    <property type="match status" value="1"/>
</dbReference>
<dbReference type="EMBL" id="CU928175">
    <property type="protein sequence ID" value="CAR27099.1"/>
    <property type="molecule type" value="Genomic_DNA"/>
</dbReference>
<keyword evidence="4" id="KW-1185">Reference proteome</keyword>
<dbReference type="AlphaFoldDB" id="C5DTI8"/>
<accession>C5DTI8</accession>
<dbReference type="STRING" id="559307.C5DTI8"/>
<dbReference type="HOGENOM" id="CLU_308367_0_0_1"/>
<dbReference type="FunCoup" id="C5DTI8">
    <property type="interactions" value="56"/>
</dbReference>
<dbReference type="SUPFAM" id="SSF81901">
    <property type="entry name" value="HCP-like"/>
    <property type="match status" value="1"/>
</dbReference>
<dbReference type="GO" id="GO:0090173">
    <property type="term" value="P:regulation of synaptonemal complex assembly"/>
    <property type="evidence" value="ECO:0007669"/>
    <property type="project" value="InterPro"/>
</dbReference>
<proteinExistence type="predicted"/>
<dbReference type="Gene3D" id="1.25.40.10">
    <property type="entry name" value="Tetratricopeptide repeat domain"/>
    <property type="match status" value="1"/>
</dbReference>
<organism evidence="3 4">
    <name type="scientific">Zygosaccharomyces rouxii (strain ATCC 2623 / CBS 732 / NBRC 1130 / NCYC 568 / NRRL Y-229)</name>
    <dbReference type="NCBI Taxonomy" id="559307"/>
    <lineage>
        <taxon>Eukaryota</taxon>
        <taxon>Fungi</taxon>
        <taxon>Dikarya</taxon>
        <taxon>Ascomycota</taxon>
        <taxon>Saccharomycotina</taxon>
        <taxon>Saccharomycetes</taxon>
        <taxon>Saccharomycetales</taxon>
        <taxon>Saccharomycetaceae</taxon>
        <taxon>Zygosaccharomyces</taxon>
    </lineage>
</organism>
<dbReference type="InterPro" id="IPR011990">
    <property type="entry name" value="TPR-like_helical_dom_sf"/>
</dbReference>
<dbReference type="KEGG" id="zro:ZYRO0C08910g"/>
<keyword evidence="1" id="KW-0469">Meiosis</keyword>
<name>C5DTI8_ZYGRC</name>
<dbReference type="InterPro" id="IPR039057">
    <property type="entry name" value="Spo22/ZIP4"/>
</dbReference>
<dbReference type="Pfam" id="PF08631">
    <property type="entry name" value="SPO22"/>
    <property type="match status" value="1"/>
</dbReference>
<evidence type="ECO:0000256" key="2">
    <source>
        <dbReference type="ARBA" id="ARBA00031845"/>
    </source>
</evidence>
<dbReference type="InParanoid" id="C5DTI8"/>
<dbReference type="Proteomes" id="UP000008536">
    <property type="component" value="Chromosome C"/>
</dbReference>
<sequence length="982" mass="113472">MEENQELETKIETLNGMYIFNTSAAKIVPCILTIAEAASWLRQLISTNSLNLESIHDKLDSLFPVAIDYNKSLKTCKLNLPLPDIVQRLESTASCLWNAVAIAIKVEKDEAAGQMLCYSRLFVCVLLSIHETLIPSIERKLRVTQCYVSTLKVTIDHGWNQLHQMINVHLKENLSCLTEAANLFNEKEKKKYEKLKLEFEVSNFQDALKQGNIDLARQFEIQANIIGNVAILDSTLLLDLCRMIYNAILTLRETSLEDINYINYFLQRACEYLELEVPSLKTHADYSSLRYSILLLLANSQVDQNIETWDISKCAMSLRVLQNEYPKKVEPYSLGIDFCKKMGGSSVPQGIKEIIMRMISSVDILLNFDASMGIINEFANLDTRLALECLDYIFINKWDPERDHKWLEKLFIFRFFLTTQSKHLNNTEIIQNLEEYCSQAERRLMDVLSKHAMSSVITLLWNSGKKSEKTGKYLESIGFYRIALKNFISQEYADRGKLQRALMFVYIQVKEFKQCEELYEKMATADKHSPLTQLLILKIFLNQSKEKSCLECLEQIKASGHENAMDTLILAVSECRASKQLAVKAISILFEAIESQQVPEQKLVQWSVPTLCLLRYTSQLILKFVEDEQQNIFTYYLPTMQNLLQKALEYLNRIKTMKRFHETVDSMPQYQEGTSVDEIEWFASTSYNLALKCVAENMDDTNSLDFAQLSRKFILLIPHKEFTFPKMFHYTYWEFRSHLLYLTIIQTRMYRGNPDALLQVQIESLTLMNDISQKRNRQDFKDGCGSYENEKMDGCLSDALLLAFEASLQMQDQIKISEILITTAQWQNPQIEILLTDSAISMYELPRGLFMETIEPLIQRNVDNHLIDDFKICQWLRTFLDCALTLGKTSQLDLTERLLERIKEPLANPDTSNTDQLKQEVEMIATLSWNQGVNSIIKGEKTLGMAWCRTSIQFASLYSDHLETQLQKLWNSLASSAELRYD</sequence>
<gene>
    <name evidence="3" type="ordered locus">ZYRO0C08910g</name>
</gene>
<protein>
    <recommendedName>
        <fullName evidence="2">Protein ZIP4 homolog</fullName>
    </recommendedName>
</protein>
<dbReference type="PANTHER" id="PTHR40375:SF2">
    <property type="entry name" value="SPORULATION-SPECIFIC PROTEIN 22"/>
    <property type="match status" value="1"/>
</dbReference>
<dbReference type="InterPro" id="IPR013940">
    <property type="entry name" value="Spo22/ZIP4/TEX11"/>
</dbReference>
<evidence type="ECO:0000256" key="1">
    <source>
        <dbReference type="ARBA" id="ARBA00023254"/>
    </source>
</evidence>
<reference evidence="3 4" key="1">
    <citation type="journal article" date="2009" name="Genome Res.">
        <title>Comparative genomics of protoploid Saccharomycetaceae.</title>
        <authorList>
            <consortium name="The Genolevures Consortium"/>
            <person name="Souciet J.-L."/>
            <person name="Dujon B."/>
            <person name="Gaillardin C."/>
            <person name="Johnston M."/>
            <person name="Baret P.V."/>
            <person name="Cliften P."/>
            <person name="Sherman D.J."/>
            <person name="Weissenbach J."/>
            <person name="Westhof E."/>
            <person name="Wincker P."/>
            <person name="Jubin C."/>
            <person name="Poulain J."/>
            <person name="Barbe V."/>
            <person name="Segurens B."/>
            <person name="Artiguenave F."/>
            <person name="Anthouard V."/>
            <person name="Vacherie B."/>
            <person name="Val M.-E."/>
            <person name="Fulton R.S."/>
            <person name="Minx P."/>
            <person name="Wilson R."/>
            <person name="Durrens P."/>
            <person name="Jean G."/>
            <person name="Marck C."/>
            <person name="Martin T."/>
            <person name="Nikolski M."/>
            <person name="Rolland T."/>
            <person name="Seret M.-L."/>
            <person name="Casaregola S."/>
            <person name="Despons L."/>
            <person name="Fairhead C."/>
            <person name="Fischer G."/>
            <person name="Lafontaine I."/>
            <person name="Leh V."/>
            <person name="Lemaire M."/>
            <person name="de Montigny J."/>
            <person name="Neuveglise C."/>
            <person name="Thierry A."/>
            <person name="Blanc-Lenfle I."/>
            <person name="Bleykasten C."/>
            <person name="Diffels J."/>
            <person name="Fritsch E."/>
            <person name="Frangeul L."/>
            <person name="Goeffon A."/>
            <person name="Jauniaux N."/>
            <person name="Kachouri-Lafond R."/>
            <person name="Payen C."/>
            <person name="Potier S."/>
            <person name="Pribylova L."/>
            <person name="Ozanne C."/>
            <person name="Richard G.-F."/>
            <person name="Sacerdot C."/>
            <person name="Straub M.-L."/>
            <person name="Talla E."/>
        </authorList>
    </citation>
    <scope>NUCLEOTIDE SEQUENCE [LARGE SCALE GENOMIC DNA]</scope>
    <source>
        <strain evidence="3 4">ATCC 2623 / CBS 732 / BCRC 21506 / NBRC 1130 / NCYC 568 / NRRL Y-229</strain>
    </source>
</reference>